<keyword evidence="3" id="KW-1185">Reference proteome</keyword>
<dbReference type="eggNOG" id="ENOG502SUJX">
    <property type="taxonomic scope" value="Eukaryota"/>
</dbReference>
<dbReference type="OMA" id="QVQRQQC"/>
<reference evidence="2" key="3">
    <citation type="submission" date="2015-02" db="UniProtKB">
        <authorList>
            <consortium name="EnsemblProtists"/>
        </authorList>
    </citation>
    <scope>IDENTIFICATION</scope>
    <source>
        <strain evidence="2">DAOM BR144</strain>
    </source>
</reference>
<reference evidence="3" key="1">
    <citation type="journal article" date="2010" name="Genome Biol.">
        <title>Genome sequence of the necrotrophic plant pathogen Pythium ultimum reveals original pathogenicity mechanisms and effector repertoire.</title>
        <authorList>
            <person name="Levesque C.A."/>
            <person name="Brouwer H."/>
            <person name="Cano L."/>
            <person name="Hamilton J.P."/>
            <person name="Holt C."/>
            <person name="Huitema E."/>
            <person name="Raffaele S."/>
            <person name="Robideau G.P."/>
            <person name="Thines M."/>
            <person name="Win J."/>
            <person name="Zerillo M.M."/>
            <person name="Beakes G.W."/>
            <person name="Boore J.L."/>
            <person name="Busam D."/>
            <person name="Dumas B."/>
            <person name="Ferriera S."/>
            <person name="Fuerstenberg S.I."/>
            <person name="Gachon C.M."/>
            <person name="Gaulin E."/>
            <person name="Govers F."/>
            <person name="Grenville-Briggs L."/>
            <person name="Horner N."/>
            <person name="Hostetler J."/>
            <person name="Jiang R.H."/>
            <person name="Johnson J."/>
            <person name="Krajaejun T."/>
            <person name="Lin H."/>
            <person name="Meijer H.J."/>
            <person name="Moore B."/>
            <person name="Morris P."/>
            <person name="Phuntmart V."/>
            <person name="Puiu D."/>
            <person name="Shetty J."/>
            <person name="Stajich J.E."/>
            <person name="Tripathy S."/>
            <person name="Wawra S."/>
            <person name="van West P."/>
            <person name="Whitty B.R."/>
            <person name="Coutinho P.M."/>
            <person name="Henrissat B."/>
            <person name="Martin F."/>
            <person name="Thomas P.D."/>
            <person name="Tyler B.M."/>
            <person name="De Vries R.P."/>
            <person name="Kamoun S."/>
            <person name="Yandell M."/>
            <person name="Tisserat N."/>
            <person name="Buell C.R."/>
        </authorList>
    </citation>
    <scope>NUCLEOTIDE SEQUENCE</scope>
    <source>
        <strain evidence="3">DAOM:BR144</strain>
    </source>
</reference>
<dbReference type="VEuPathDB" id="FungiDB:PYU1_G008852"/>
<evidence type="ECO:0000313" key="2">
    <source>
        <dbReference type="EnsemblProtists" id="PYU1_T008870"/>
    </source>
</evidence>
<organism evidence="2 3">
    <name type="scientific">Globisporangium ultimum (strain ATCC 200006 / CBS 805.95 / DAOM BR144)</name>
    <name type="common">Pythium ultimum</name>
    <dbReference type="NCBI Taxonomy" id="431595"/>
    <lineage>
        <taxon>Eukaryota</taxon>
        <taxon>Sar</taxon>
        <taxon>Stramenopiles</taxon>
        <taxon>Oomycota</taxon>
        <taxon>Peronosporomycetes</taxon>
        <taxon>Pythiales</taxon>
        <taxon>Pythiaceae</taxon>
        <taxon>Globisporangium</taxon>
    </lineage>
</organism>
<protein>
    <submittedName>
        <fullName evidence="2">Uncharacterized protein</fullName>
    </submittedName>
</protein>
<keyword evidence="1" id="KW-0175">Coiled coil</keyword>
<feature type="coiled-coil region" evidence="1">
    <location>
        <begin position="251"/>
        <end position="338"/>
    </location>
</feature>
<sequence length="348" mass="41148">MNGKVAADRTTQRLCDDTRAQYELLLQRQETNYERQLQTAHTKLQDVLDSSISLVEHEKLLIAEGQRNHRERDQLLLEHAHEMKQLDAKWQEQWEMSARELKARFEDEKQRLRDQIPPLELARDDAFRLLKEQEIDQLTWSQELHKANRARELAETRLDEACKHLLSLKAQLKALALLRDALDAEKEKHKVEYDKCQQEKLQMAEMKGEWSRQTAMLEKDVIETVLAESRTKEQLLCESRDAGRTQFQKERDDLQAALASQRVKLEQARQRLTALEQHAHKSDAEKQELETKLAMTTRFHGDAEAKWRQRKKELQTRVTQLKHAMKTLRTQTQELQRDDELARLLFPH</sequence>
<proteinExistence type="predicted"/>
<dbReference type="Proteomes" id="UP000019132">
    <property type="component" value="Unassembled WGS sequence"/>
</dbReference>
<dbReference type="EMBL" id="GL376558">
    <property type="status" value="NOT_ANNOTATED_CDS"/>
    <property type="molecule type" value="Genomic_DNA"/>
</dbReference>
<name>K3WV73_GLOUD</name>
<feature type="coiled-coil region" evidence="1">
    <location>
        <begin position="168"/>
        <end position="199"/>
    </location>
</feature>
<dbReference type="AlphaFoldDB" id="K3WV73"/>
<dbReference type="InParanoid" id="K3WV73"/>
<dbReference type="EnsemblProtists" id="PYU1_T008870">
    <property type="protein sequence ID" value="PYU1_T008870"/>
    <property type="gene ID" value="PYU1_G008852"/>
</dbReference>
<evidence type="ECO:0000313" key="3">
    <source>
        <dbReference type="Proteomes" id="UP000019132"/>
    </source>
</evidence>
<dbReference type="HOGENOM" id="CLU_772932_0_0_1"/>
<reference evidence="3" key="2">
    <citation type="submission" date="2010-04" db="EMBL/GenBank/DDBJ databases">
        <authorList>
            <person name="Buell R."/>
            <person name="Hamilton J."/>
            <person name="Hostetler J."/>
        </authorList>
    </citation>
    <scope>NUCLEOTIDE SEQUENCE [LARGE SCALE GENOMIC DNA]</scope>
    <source>
        <strain evidence="3">DAOM:BR144</strain>
    </source>
</reference>
<evidence type="ECO:0000256" key="1">
    <source>
        <dbReference type="SAM" id="Coils"/>
    </source>
</evidence>
<accession>K3WV73</accession>